<feature type="compositionally biased region" description="Polar residues" evidence="1">
    <location>
        <begin position="1"/>
        <end position="10"/>
    </location>
</feature>
<reference evidence="2" key="1">
    <citation type="submission" date="2014-09" db="EMBL/GenBank/DDBJ databases">
        <authorList>
            <person name="Magalhaes I.L.F."/>
            <person name="Oliveira U."/>
            <person name="Santos F.R."/>
            <person name="Vidigal T.H.D.A."/>
            <person name="Brescovit A.D."/>
            <person name="Santos A.J."/>
        </authorList>
    </citation>
    <scope>NUCLEOTIDE SEQUENCE</scope>
    <source>
        <tissue evidence="2">Shoot tissue taken approximately 20 cm above the soil surface</tissue>
    </source>
</reference>
<proteinExistence type="predicted"/>
<evidence type="ECO:0000313" key="2">
    <source>
        <dbReference type="EMBL" id="JAD53194.1"/>
    </source>
</evidence>
<feature type="compositionally biased region" description="Basic and acidic residues" evidence="1">
    <location>
        <begin position="11"/>
        <end position="22"/>
    </location>
</feature>
<sequence length="39" mass="4230">MLFNLKNTGSKGERNTSSKGDKNTGSCILIAQREKGTIM</sequence>
<reference evidence="2" key="2">
    <citation type="journal article" date="2015" name="Data Brief">
        <title>Shoot transcriptome of the giant reed, Arundo donax.</title>
        <authorList>
            <person name="Barrero R.A."/>
            <person name="Guerrero F.D."/>
            <person name="Moolhuijzen P."/>
            <person name="Goolsby J.A."/>
            <person name="Tidwell J."/>
            <person name="Bellgard S.E."/>
            <person name="Bellgard M.I."/>
        </authorList>
    </citation>
    <scope>NUCLEOTIDE SEQUENCE</scope>
    <source>
        <tissue evidence="2">Shoot tissue taken approximately 20 cm above the soil surface</tissue>
    </source>
</reference>
<organism evidence="2">
    <name type="scientific">Arundo donax</name>
    <name type="common">Giant reed</name>
    <name type="synonym">Donax arundinaceus</name>
    <dbReference type="NCBI Taxonomy" id="35708"/>
    <lineage>
        <taxon>Eukaryota</taxon>
        <taxon>Viridiplantae</taxon>
        <taxon>Streptophyta</taxon>
        <taxon>Embryophyta</taxon>
        <taxon>Tracheophyta</taxon>
        <taxon>Spermatophyta</taxon>
        <taxon>Magnoliopsida</taxon>
        <taxon>Liliopsida</taxon>
        <taxon>Poales</taxon>
        <taxon>Poaceae</taxon>
        <taxon>PACMAD clade</taxon>
        <taxon>Arundinoideae</taxon>
        <taxon>Arundineae</taxon>
        <taxon>Arundo</taxon>
    </lineage>
</organism>
<dbReference type="EMBL" id="GBRH01244701">
    <property type="protein sequence ID" value="JAD53194.1"/>
    <property type="molecule type" value="Transcribed_RNA"/>
</dbReference>
<evidence type="ECO:0000256" key="1">
    <source>
        <dbReference type="SAM" id="MobiDB-lite"/>
    </source>
</evidence>
<dbReference type="AlphaFoldDB" id="A0A0A9ANA6"/>
<accession>A0A0A9ANA6</accession>
<protein>
    <submittedName>
        <fullName evidence="2">Uncharacterized protein</fullName>
    </submittedName>
</protein>
<feature type="region of interest" description="Disordered" evidence="1">
    <location>
        <begin position="1"/>
        <end position="28"/>
    </location>
</feature>
<name>A0A0A9ANA6_ARUDO</name>